<dbReference type="Pfam" id="PF00651">
    <property type="entry name" value="BTB"/>
    <property type="match status" value="1"/>
</dbReference>
<proteinExistence type="predicted"/>
<dbReference type="PANTHER" id="PTHR22743">
    <property type="entry name" value="MEPRIN/TRAF-LIKE MATH FAMILY-C.ELEGANS"/>
    <property type="match status" value="1"/>
</dbReference>
<dbReference type="InterPro" id="IPR011333">
    <property type="entry name" value="SKP1/BTB/POZ_sf"/>
</dbReference>
<dbReference type="Proteomes" id="UP000053660">
    <property type="component" value="Unassembled WGS sequence"/>
</dbReference>
<reference evidence="2 3" key="1">
    <citation type="submission" date="2014-03" db="EMBL/GenBank/DDBJ databases">
        <title>Draft genome of the hookworm Oesophagostomum dentatum.</title>
        <authorList>
            <person name="Mitreva M."/>
        </authorList>
    </citation>
    <scope>NUCLEOTIDE SEQUENCE [LARGE SCALE GENOMIC DNA]</scope>
    <source>
        <strain evidence="2 3">OD-Hann</strain>
    </source>
</reference>
<evidence type="ECO:0000313" key="2">
    <source>
        <dbReference type="EMBL" id="KHJ84667.1"/>
    </source>
</evidence>
<dbReference type="SMART" id="SM00225">
    <property type="entry name" value="BTB"/>
    <property type="match status" value="1"/>
</dbReference>
<dbReference type="AlphaFoldDB" id="A0A0B1SME9"/>
<dbReference type="EMBL" id="KN567300">
    <property type="protein sequence ID" value="KHJ84667.1"/>
    <property type="molecule type" value="Genomic_DNA"/>
</dbReference>
<organism evidence="2 3">
    <name type="scientific">Oesophagostomum dentatum</name>
    <name type="common">Nodular worm</name>
    <dbReference type="NCBI Taxonomy" id="61180"/>
    <lineage>
        <taxon>Eukaryota</taxon>
        <taxon>Metazoa</taxon>
        <taxon>Ecdysozoa</taxon>
        <taxon>Nematoda</taxon>
        <taxon>Chromadorea</taxon>
        <taxon>Rhabditida</taxon>
        <taxon>Rhabditina</taxon>
        <taxon>Rhabditomorpha</taxon>
        <taxon>Strongyloidea</taxon>
        <taxon>Strongylidae</taxon>
        <taxon>Oesophagostomum</taxon>
    </lineage>
</organism>
<dbReference type="SUPFAM" id="SSF54695">
    <property type="entry name" value="POZ domain"/>
    <property type="match status" value="1"/>
</dbReference>
<keyword evidence="3" id="KW-1185">Reference proteome</keyword>
<protein>
    <submittedName>
        <fullName evidence="2">BTB/POZ domain protein</fullName>
    </submittedName>
</protein>
<evidence type="ECO:0000313" key="3">
    <source>
        <dbReference type="Proteomes" id="UP000053660"/>
    </source>
</evidence>
<dbReference type="OrthoDB" id="5849226at2759"/>
<feature type="domain" description="BTB" evidence="1">
    <location>
        <begin position="8"/>
        <end position="69"/>
    </location>
</feature>
<sequence>LFAGTRAEEQKITFAGTTFYVNGHFLAEISTFFDIAFFGEFAEARDKLISLESETPQDIATFLDIVHPGGKKKVTEKSCGLMMRYSDIWDIPCLREKCREFLSFMYIAYFKYKSR</sequence>
<dbReference type="PANTHER" id="PTHR22743:SF170">
    <property type="entry name" value="BTB DOMAIN-CONTAINING PROTEIN"/>
    <property type="match status" value="1"/>
</dbReference>
<evidence type="ECO:0000259" key="1">
    <source>
        <dbReference type="PROSITE" id="PS50097"/>
    </source>
</evidence>
<accession>A0A0B1SME9</accession>
<name>A0A0B1SME9_OESDE</name>
<dbReference type="InterPro" id="IPR000210">
    <property type="entry name" value="BTB/POZ_dom"/>
</dbReference>
<dbReference type="InterPro" id="IPR052664">
    <property type="entry name" value="BTB-MATH_domain_protein"/>
</dbReference>
<dbReference type="Gene3D" id="3.30.710.10">
    <property type="entry name" value="Potassium Channel Kv1.1, Chain A"/>
    <property type="match status" value="1"/>
</dbReference>
<feature type="non-terminal residue" evidence="2">
    <location>
        <position position="1"/>
    </location>
</feature>
<gene>
    <name evidence="2" type="ORF">OESDEN_15617</name>
</gene>
<dbReference type="PROSITE" id="PS50097">
    <property type="entry name" value="BTB"/>
    <property type="match status" value="1"/>
</dbReference>